<proteinExistence type="predicted"/>
<dbReference type="EMBL" id="QFRI01000002">
    <property type="protein sequence ID" value="PWH82564.1"/>
    <property type="molecule type" value="Genomic_DNA"/>
</dbReference>
<protein>
    <recommendedName>
        <fullName evidence="4">Lipoprotein</fullName>
    </recommendedName>
</protein>
<evidence type="ECO:0008006" key="4">
    <source>
        <dbReference type="Google" id="ProtNLM"/>
    </source>
</evidence>
<organism evidence="2 3">
    <name type="scientific">Algibacter marinivivus</name>
    <dbReference type="NCBI Taxonomy" id="2100723"/>
    <lineage>
        <taxon>Bacteria</taxon>
        <taxon>Pseudomonadati</taxon>
        <taxon>Bacteroidota</taxon>
        <taxon>Flavobacteriia</taxon>
        <taxon>Flavobacteriales</taxon>
        <taxon>Flavobacteriaceae</taxon>
        <taxon>Algibacter</taxon>
    </lineage>
</organism>
<keyword evidence="1" id="KW-0732">Signal</keyword>
<sequence>MKTFTLLIALLSTSLCSAQYISEDDKLHFGAGFLISGGTYTIVYSKTKNKKKAFWYSFAASTLVGLSKEIYDGYIIDGGRFDNGEMVATSLGGLTASTTLHLFVGKKNNEKLKNIAIVN</sequence>
<evidence type="ECO:0000256" key="1">
    <source>
        <dbReference type="SAM" id="SignalP"/>
    </source>
</evidence>
<accession>A0A2U2X485</accession>
<dbReference type="OrthoDB" id="1451800at2"/>
<evidence type="ECO:0000313" key="3">
    <source>
        <dbReference type="Proteomes" id="UP000245375"/>
    </source>
</evidence>
<comment type="caution">
    <text evidence="2">The sequence shown here is derived from an EMBL/GenBank/DDBJ whole genome shotgun (WGS) entry which is preliminary data.</text>
</comment>
<name>A0A2U2X485_9FLAO</name>
<keyword evidence="3" id="KW-1185">Reference proteome</keyword>
<evidence type="ECO:0000313" key="2">
    <source>
        <dbReference type="EMBL" id="PWH82564.1"/>
    </source>
</evidence>
<reference evidence="2" key="1">
    <citation type="submission" date="2018-05" db="EMBL/GenBank/DDBJ databases">
        <title>Algibacter marinivivus sp. nov., isolated from sample around a algae.</title>
        <authorList>
            <person name="Zhong X."/>
        </authorList>
    </citation>
    <scope>NUCLEOTIDE SEQUENCE [LARGE SCALE GENOMIC DNA]</scope>
    <source>
        <strain evidence="2">ZY111</strain>
    </source>
</reference>
<dbReference type="Proteomes" id="UP000245375">
    <property type="component" value="Unassembled WGS sequence"/>
</dbReference>
<reference evidence="2" key="2">
    <citation type="submission" date="2018-05" db="EMBL/GenBank/DDBJ databases">
        <authorList>
            <person name="Lanie J.A."/>
            <person name="Ng W.-L."/>
            <person name="Kazmierczak K.M."/>
            <person name="Andrzejewski T.M."/>
            <person name="Davidsen T.M."/>
            <person name="Wayne K.J."/>
            <person name="Tettelin H."/>
            <person name="Glass J.I."/>
            <person name="Rusch D."/>
            <person name="Podicherti R."/>
            <person name="Tsui H.-C.T."/>
            <person name="Winkler M.E."/>
        </authorList>
    </citation>
    <scope>NUCLEOTIDE SEQUENCE [LARGE SCALE GENOMIC DNA]</scope>
    <source>
        <strain evidence="2">ZY111</strain>
    </source>
</reference>
<dbReference type="RefSeq" id="WP_109352931.1">
    <property type="nucleotide sequence ID" value="NZ_QFRI01000002.1"/>
</dbReference>
<feature type="chain" id="PRO_5015570644" description="Lipoprotein" evidence="1">
    <location>
        <begin position="18"/>
        <end position="119"/>
    </location>
</feature>
<gene>
    <name evidence="2" type="ORF">DIS18_09975</name>
</gene>
<feature type="signal peptide" evidence="1">
    <location>
        <begin position="1"/>
        <end position="17"/>
    </location>
</feature>
<dbReference type="AlphaFoldDB" id="A0A2U2X485"/>